<comment type="caution">
    <text evidence="1">The sequence shown here is derived from an EMBL/GenBank/DDBJ whole genome shotgun (WGS) entry which is preliminary data.</text>
</comment>
<accession>A0AAN7WHQ5</accession>
<dbReference type="EMBL" id="JAVRQU010000002">
    <property type="protein sequence ID" value="KAK5706231.1"/>
    <property type="molecule type" value="Genomic_DNA"/>
</dbReference>
<proteinExistence type="predicted"/>
<dbReference type="Proteomes" id="UP001310594">
    <property type="component" value="Unassembled WGS sequence"/>
</dbReference>
<reference evidence="1" key="1">
    <citation type="submission" date="2023-08" db="EMBL/GenBank/DDBJ databases">
        <title>Black Yeasts Isolated from many extreme environments.</title>
        <authorList>
            <person name="Coleine C."/>
            <person name="Stajich J.E."/>
            <person name="Selbmann L."/>
        </authorList>
    </citation>
    <scope>NUCLEOTIDE SEQUENCE</scope>
    <source>
        <strain evidence="1">CCFEE 5810</strain>
    </source>
</reference>
<gene>
    <name evidence="1" type="ORF">LTR97_001218</name>
</gene>
<organism evidence="1 2">
    <name type="scientific">Elasticomyces elasticus</name>
    <dbReference type="NCBI Taxonomy" id="574655"/>
    <lineage>
        <taxon>Eukaryota</taxon>
        <taxon>Fungi</taxon>
        <taxon>Dikarya</taxon>
        <taxon>Ascomycota</taxon>
        <taxon>Pezizomycotina</taxon>
        <taxon>Dothideomycetes</taxon>
        <taxon>Dothideomycetidae</taxon>
        <taxon>Mycosphaerellales</taxon>
        <taxon>Teratosphaeriaceae</taxon>
        <taxon>Elasticomyces</taxon>
    </lineage>
</organism>
<name>A0AAN7WHQ5_9PEZI</name>
<evidence type="ECO:0000313" key="1">
    <source>
        <dbReference type="EMBL" id="KAK5706231.1"/>
    </source>
</evidence>
<evidence type="ECO:0000313" key="2">
    <source>
        <dbReference type="Proteomes" id="UP001310594"/>
    </source>
</evidence>
<protein>
    <submittedName>
        <fullName evidence="1">Uncharacterized protein</fullName>
    </submittedName>
</protein>
<dbReference type="AlphaFoldDB" id="A0AAN7WHQ5"/>
<sequence length="304" mass="34335">MPTVTTQLAYAVAVNVANLAACVKGEARFRRVADTLRLCNVLGQGDEAHVTRLPKELVDMIEDELTADKILTREHRLKELKQMYECFLENCSPYHDHFSSEQKLDLVNWVREGEGLPSLGSLDEEGVDEAVEDIIDFNDDRELDFWQEEHYKNVADWPNVVGKIEEPGDYGTFTRTRDFVLKHYGLEVFVAYKRVHGEVIVTEAYLILPNEVGIQKGTVRVGSCQKGDNLCDNSPTEDCSAREITIRPMPSAADSARFFSMLTSLGTPDWLAKGDEEEEKKLRERATPKLMMLTRIIDHGGGPQ</sequence>